<evidence type="ECO:0000313" key="1">
    <source>
        <dbReference type="EMBL" id="EAS42865.1"/>
    </source>
</evidence>
<reference evidence="1 2" key="1">
    <citation type="submission" date="2006-03" db="EMBL/GenBank/DDBJ databases">
        <authorList>
            <person name="Bartlett D.H."/>
            <person name="Valle G."/>
            <person name="Lauro F.M."/>
            <person name="Vezzi A."/>
            <person name="Simonato F."/>
            <person name="Eloe E."/>
            <person name="Vitulo N."/>
            <person name="Stratton T.K."/>
            <person name="D'angelo M."/>
            <person name="Ferriera S."/>
            <person name="Johnson J."/>
            <person name="Kravitz S."/>
            <person name="Beeson K."/>
            <person name="Sutton G."/>
            <person name="Rogers Y."/>
            <person name="Friedman R."/>
            <person name="Frazier M."/>
            <person name="Venter J.C."/>
        </authorList>
    </citation>
    <scope>NUCLEOTIDE SEQUENCE [LARGE SCALE GENOMIC DNA]</scope>
    <source>
        <strain evidence="1 2">3TCK</strain>
    </source>
</reference>
<name>Q1Z2Q2_9GAMM</name>
<evidence type="ECO:0000313" key="2">
    <source>
        <dbReference type="Proteomes" id="UP000003789"/>
    </source>
</evidence>
<protein>
    <submittedName>
        <fullName evidence="1">Uncharacterized protein</fullName>
    </submittedName>
</protein>
<proteinExistence type="predicted"/>
<sequence length="109" mass="12577">MNGMRFYSHFVQKNGAKSAVNHLSHECDSVLSQVLLFVVFNFYDFLHTTFFSVCFSNFMSNKHDSFTATETFCHEIMNTVSGYLLLFVVQRRCIIQHAIFLLISIGSTF</sequence>
<comment type="caution">
    <text evidence="1">The sequence shown here is derived from an EMBL/GenBank/DDBJ whole genome shotgun (WGS) entry which is preliminary data.</text>
</comment>
<dbReference type="Proteomes" id="UP000003789">
    <property type="component" value="Unassembled WGS sequence"/>
</dbReference>
<dbReference type="AlphaFoldDB" id="Q1Z2Q2"/>
<accession>Q1Z2Q2</accession>
<dbReference type="EMBL" id="AAPH01000016">
    <property type="protein sequence ID" value="EAS42865.1"/>
    <property type="molecule type" value="Genomic_DNA"/>
</dbReference>
<organism evidence="1 2">
    <name type="scientific">Photobacterium profundum 3TCK</name>
    <dbReference type="NCBI Taxonomy" id="314280"/>
    <lineage>
        <taxon>Bacteria</taxon>
        <taxon>Pseudomonadati</taxon>
        <taxon>Pseudomonadota</taxon>
        <taxon>Gammaproteobacteria</taxon>
        <taxon>Vibrionales</taxon>
        <taxon>Vibrionaceae</taxon>
        <taxon>Photobacterium</taxon>
    </lineage>
</organism>
<dbReference type="HOGENOM" id="CLU_2181439_0_0_6"/>
<gene>
    <name evidence="1" type="ORF">P3TCK_08431</name>
</gene>